<keyword evidence="2" id="KW-1185">Reference proteome</keyword>
<reference evidence="1 2" key="1">
    <citation type="submission" date="2019-07" db="EMBL/GenBank/DDBJ databases">
        <title>WGS assembly of Gossypium tomentosum.</title>
        <authorList>
            <person name="Chen Z.J."/>
            <person name="Sreedasyam A."/>
            <person name="Ando A."/>
            <person name="Song Q."/>
            <person name="De L."/>
            <person name="Hulse-Kemp A."/>
            <person name="Ding M."/>
            <person name="Ye W."/>
            <person name="Kirkbride R."/>
            <person name="Jenkins J."/>
            <person name="Plott C."/>
            <person name="Lovell J."/>
            <person name="Lin Y.-M."/>
            <person name="Vaughn R."/>
            <person name="Liu B."/>
            <person name="Li W."/>
            <person name="Simpson S."/>
            <person name="Scheffler B."/>
            <person name="Saski C."/>
            <person name="Grover C."/>
            <person name="Hu G."/>
            <person name="Conover J."/>
            <person name="Carlson J."/>
            <person name="Shu S."/>
            <person name="Boston L."/>
            <person name="Williams M."/>
            <person name="Peterson D."/>
            <person name="Mcgee K."/>
            <person name="Jones D."/>
            <person name="Wendel J."/>
            <person name="Stelly D."/>
            <person name="Grimwood J."/>
            <person name="Schmutz J."/>
        </authorList>
    </citation>
    <scope>NUCLEOTIDE SEQUENCE [LARGE SCALE GENOMIC DNA]</scope>
    <source>
        <strain evidence="1">7179.01</strain>
    </source>
</reference>
<organism evidence="1 2">
    <name type="scientific">Gossypium tomentosum</name>
    <name type="common">Hawaiian cotton</name>
    <name type="synonym">Gossypium sandvicense</name>
    <dbReference type="NCBI Taxonomy" id="34277"/>
    <lineage>
        <taxon>Eukaryota</taxon>
        <taxon>Viridiplantae</taxon>
        <taxon>Streptophyta</taxon>
        <taxon>Embryophyta</taxon>
        <taxon>Tracheophyta</taxon>
        <taxon>Spermatophyta</taxon>
        <taxon>Magnoliopsida</taxon>
        <taxon>eudicotyledons</taxon>
        <taxon>Gunneridae</taxon>
        <taxon>Pentapetalae</taxon>
        <taxon>rosids</taxon>
        <taxon>malvids</taxon>
        <taxon>Malvales</taxon>
        <taxon>Malvaceae</taxon>
        <taxon>Malvoideae</taxon>
        <taxon>Gossypium</taxon>
    </lineage>
</organism>
<dbReference type="EMBL" id="CM017635">
    <property type="protein sequence ID" value="TYH35177.1"/>
    <property type="molecule type" value="Genomic_DNA"/>
</dbReference>
<evidence type="ECO:0000313" key="2">
    <source>
        <dbReference type="Proteomes" id="UP000322667"/>
    </source>
</evidence>
<dbReference type="AlphaFoldDB" id="A0A5D2HY78"/>
<name>A0A5D2HY78_GOSTO</name>
<sequence>MKIQPEKLLMIDDVEYIGSIIHLHYAIVCELSRKKGKSLHLKSLFPKISLSIKFFFEYLSSVFQFPPFSFPESCFLSSSGNLQFSQVIFSLSFISQTMVRVKDNHHEGGRNHDGHS</sequence>
<accession>A0A5D2HY78</accession>
<dbReference type="Proteomes" id="UP000322667">
    <property type="component" value="Chromosome D13"/>
</dbReference>
<protein>
    <submittedName>
        <fullName evidence="1">Uncharacterized protein</fullName>
    </submittedName>
</protein>
<proteinExistence type="predicted"/>
<gene>
    <name evidence="1" type="ORF">ES332_D13G175300v1</name>
</gene>
<evidence type="ECO:0000313" key="1">
    <source>
        <dbReference type="EMBL" id="TYH35177.1"/>
    </source>
</evidence>